<dbReference type="EMBL" id="CP003280">
    <property type="protein sequence ID" value="AFL81123.1"/>
    <property type="molecule type" value="Genomic_DNA"/>
</dbReference>
<sequence>MKILMANRTAWRRNNSRQMISFTILDIGEIKPEIRTVNNEAIKTSFNKDDVLDNTLEYYTNGKQKRTKSDNSYKITEFIENGEMWEATIKTEN</sequence>
<keyword evidence="2" id="KW-1185">Reference proteome</keyword>
<evidence type="ECO:0000313" key="1">
    <source>
        <dbReference type="EMBL" id="AFL81123.1"/>
    </source>
</evidence>
<organism evidence="1 2">
    <name type="scientific">Aequorivita sublithincola (strain DSM 14238 / LMG 21431 / ACAM 643 / 9-3)</name>
    <dbReference type="NCBI Taxonomy" id="746697"/>
    <lineage>
        <taxon>Bacteria</taxon>
        <taxon>Pseudomonadati</taxon>
        <taxon>Bacteroidota</taxon>
        <taxon>Flavobacteriia</taxon>
        <taxon>Flavobacteriales</taxon>
        <taxon>Flavobacteriaceae</taxon>
        <taxon>Aequorivita</taxon>
    </lineage>
</organism>
<dbReference type="KEGG" id="asl:Aeqsu_1639"/>
<protein>
    <submittedName>
        <fullName evidence="1">Uncharacterized protein</fullName>
    </submittedName>
</protein>
<proteinExistence type="predicted"/>
<reference evidence="1 2" key="1">
    <citation type="submission" date="2012-06" db="EMBL/GenBank/DDBJ databases">
        <title>The complete genome of Aequorivita sublithincola DSM 14238.</title>
        <authorList>
            <consortium name="US DOE Joint Genome Institute (JGI-PGF)"/>
            <person name="Lucas S."/>
            <person name="Copeland A."/>
            <person name="Lapidus A."/>
            <person name="Goodwin L."/>
            <person name="Pitluck S."/>
            <person name="Peters L."/>
            <person name="Munk A.C.C."/>
            <person name="Kyrpides N."/>
            <person name="Mavromatis K."/>
            <person name="Pagani I."/>
            <person name="Ivanova N."/>
            <person name="Ovchinnikova G."/>
            <person name="Zeytun A."/>
            <person name="Detter J.C."/>
            <person name="Han C."/>
            <person name="Land M."/>
            <person name="Hauser L."/>
            <person name="Markowitz V."/>
            <person name="Cheng J.-F."/>
            <person name="Hugenholtz P."/>
            <person name="Woyke T."/>
            <person name="Wu D."/>
            <person name="Tindall B."/>
            <person name="Faehnrich R."/>
            <person name="Brambilla E."/>
            <person name="Klenk H.-P."/>
            <person name="Eisen J.A."/>
        </authorList>
    </citation>
    <scope>NUCLEOTIDE SEQUENCE [LARGE SCALE GENOMIC DNA]</scope>
    <source>
        <strain evidence="2">DSM 14238 / LMG 21431 / ACAM 643 / 9-3</strain>
    </source>
</reference>
<accession>I3YVV5</accession>
<evidence type="ECO:0000313" key="2">
    <source>
        <dbReference type="Proteomes" id="UP000006049"/>
    </source>
</evidence>
<dbReference type="HOGENOM" id="CLU_2393285_0_0_10"/>
<dbReference type="AlphaFoldDB" id="I3YVV5"/>
<gene>
    <name evidence="1" type="ordered locus">Aeqsu_1639</name>
</gene>
<name>I3YVV5_AEQSU</name>
<dbReference type="Proteomes" id="UP000006049">
    <property type="component" value="Chromosome"/>
</dbReference>